<accession>A0ABV6QA48</accession>
<reference evidence="2 3" key="1">
    <citation type="submission" date="2024-09" db="EMBL/GenBank/DDBJ databases">
        <authorList>
            <person name="Sun Q."/>
            <person name="Mori K."/>
        </authorList>
    </citation>
    <scope>NUCLEOTIDE SEQUENCE [LARGE SCALE GENOMIC DNA]</scope>
    <source>
        <strain evidence="2 3">NCAIM B.02481</strain>
    </source>
</reference>
<dbReference type="RefSeq" id="WP_386064002.1">
    <property type="nucleotide sequence ID" value="NZ_JBHLTQ010000005.1"/>
</dbReference>
<dbReference type="EMBL" id="JBHLTQ010000005">
    <property type="protein sequence ID" value="MFC0605151.1"/>
    <property type="molecule type" value="Genomic_DNA"/>
</dbReference>
<feature type="signal peptide" evidence="1">
    <location>
        <begin position="1"/>
        <end position="19"/>
    </location>
</feature>
<evidence type="ECO:0008006" key="4">
    <source>
        <dbReference type="Google" id="ProtNLM"/>
    </source>
</evidence>
<sequence length="181" mass="20062">MKPKLYYLLTLFFAIIITACSPESNNTTEEETNEFIVNGVTYNLISAIVTDENTSTNEPSEIGISLFNKTSSEITGNSNLNDISYVYFDFEAVTIQNTTYTQIEDYNISINGTIVDSEFNYGTILLSDNDSESDVYAQSGSVTVTNFTEYNIAFTFTFTRNDGQVISGSYDGNYLAPNGID</sequence>
<evidence type="ECO:0000256" key="1">
    <source>
        <dbReference type="SAM" id="SignalP"/>
    </source>
</evidence>
<dbReference type="Proteomes" id="UP001589832">
    <property type="component" value="Unassembled WGS sequence"/>
</dbReference>
<proteinExistence type="predicted"/>
<feature type="chain" id="PRO_5045297261" description="Lipid-binding hydrolase" evidence="1">
    <location>
        <begin position="20"/>
        <end position="181"/>
    </location>
</feature>
<evidence type="ECO:0000313" key="2">
    <source>
        <dbReference type="EMBL" id="MFC0605151.1"/>
    </source>
</evidence>
<dbReference type="PROSITE" id="PS51257">
    <property type="entry name" value="PROKAR_LIPOPROTEIN"/>
    <property type="match status" value="1"/>
</dbReference>
<comment type="caution">
    <text evidence="2">The sequence shown here is derived from an EMBL/GenBank/DDBJ whole genome shotgun (WGS) entry which is preliminary data.</text>
</comment>
<protein>
    <recommendedName>
        <fullName evidence="4">Lipid-binding hydrolase</fullName>
    </recommendedName>
</protein>
<gene>
    <name evidence="2" type="ORF">ACFFGA_11340</name>
</gene>
<evidence type="ECO:0000313" key="3">
    <source>
        <dbReference type="Proteomes" id="UP001589832"/>
    </source>
</evidence>
<keyword evidence="1" id="KW-0732">Signal</keyword>
<organism evidence="2 3">
    <name type="scientific">Winogradskyella pulchriflava</name>
    <dbReference type="NCBI Taxonomy" id="1110688"/>
    <lineage>
        <taxon>Bacteria</taxon>
        <taxon>Pseudomonadati</taxon>
        <taxon>Bacteroidota</taxon>
        <taxon>Flavobacteriia</taxon>
        <taxon>Flavobacteriales</taxon>
        <taxon>Flavobacteriaceae</taxon>
        <taxon>Winogradskyella</taxon>
    </lineage>
</organism>
<keyword evidence="3" id="KW-1185">Reference proteome</keyword>
<name>A0ABV6QA48_9FLAO</name>